<keyword evidence="2" id="KW-0677">Repeat</keyword>
<dbReference type="Pfam" id="PF01839">
    <property type="entry name" value="FG-GAP"/>
    <property type="match status" value="4"/>
</dbReference>
<dbReference type="PANTHER" id="PTHR23221">
    <property type="entry name" value="GLYCOSYLPHOSPHATIDYLINOSITOL PHOSPHOLIPASE D"/>
    <property type="match status" value="1"/>
</dbReference>
<evidence type="ECO:0000256" key="1">
    <source>
        <dbReference type="ARBA" id="ARBA00022729"/>
    </source>
</evidence>
<dbReference type="InterPro" id="IPR028994">
    <property type="entry name" value="Integrin_alpha_N"/>
</dbReference>
<feature type="compositionally biased region" description="Basic and acidic residues" evidence="5">
    <location>
        <begin position="1"/>
        <end position="13"/>
    </location>
</feature>
<dbReference type="EMBL" id="QUAK01000124">
    <property type="protein sequence ID" value="RFU84160.1"/>
    <property type="molecule type" value="Genomic_DNA"/>
</dbReference>
<comment type="caution">
    <text evidence="6">The sequence shown here is derived from an EMBL/GenBank/DDBJ whole genome shotgun (WGS) entry which is preliminary data.</text>
</comment>
<evidence type="ECO:0000256" key="2">
    <source>
        <dbReference type="ARBA" id="ARBA00022737"/>
    </source>
</evidence>
<name>A0A372M0L6_9ACTN</name>
<organism evidence="6 7">
    <name type="scientific">Streptomyces triticagri</name>
    <dbReference type="NCBI Taxonomy" id="2293568"/>
    <lineage>
        <taxon>Bacteria</taxon>
        <taxon>Bacillati</taxon>
        <taxon>Actinomycetota</taxon>
        <taxon>Actinomycetes</taxon>
        <taxon>Kitasatosporales</taxon>
        <taxon>Streptomycetaceae</taxon>
        <taxon>Streptomyces</taxon>
    </lineage>
</organism>
<protein>
    <submittedName>
        <fullName evidence="6">VCBS repeat-containing protein</fullName>
    </submittedName>
</protein>
<dbReference type="PANTHER" id="PTHR23221:SF7">
    <property type="entry name" value="PHOSPHATIDYLINOSITOL-GLYCAN-SPECIFIC PHOSPHOLIPASE D"/>
    <property type="match status" value="1"/>
</dbReference>
<keyword evidence="4" id="KW-0325">Glycoprotein</keyword>
<dbReference type="InterPro" id="IPR013519">
    <property type="entry name" value="Int_alpha_beta-p"/>
</dbReference>
<dbReference type="GO" id="GO:0016787">
    <property type="term" value="F:hydrolase activity"/>
    <property type="evidence" value="ECO:0007669"/>
    <property type="project" value="UniProtKB-KW"/>
</dbReference>
<dbReference type="AlphaFoldDB" id="A0A372M0L6"/>
<dbReference type="RefSeq" id="WP_128558249.1">
    <property type="nucleotide sequence ID" value="NZ_QUAK01000124.1"/>
</dbReference>
<keyword evidence="1" id="KW-0732">Signal</keyword>
<dbReference type="SUPFAM" id="SSF69318">
    <property type="entry name" value="Integrin alpha N-terminal domain"/>
    <property type="match status" value="2"/>
</dbReference>
<dbReference type="Gene3D" id="2.130.10.130">
    <property type="entry name" value="Integrin alpha, N-terminal"/>
    <property type="match status" value="3"/>
</dbReference>
<proteinExistence type="predicted"/>
<dbReference type="SMART" id="SM00191">
    <property type="entry name" value="Int_alpha"/>
    <property type="match status" value="5"/>
</dbReference>
<dbReference type="Proteomes" id="UP000263094">
    <property type="component" value="Unassembled WGS sequence"/>
</dbReference>
<gene>
    <name evidence="6" type="ORF">DY218_24265</name>
</gene>
<evidence type="ECO:0000256" key="3">
    <source>
        <dbReference type="ARBA" id="ARBA00022801"/>
    </source>
</evidence>
<dbReference type="InterPro" id="IPR013517">
    <property type="entry name" value="FG-GAP"/>
</dbReference>
<evidence type="ECO:0000256" key="4">
    <source>
        <dbReference type="ARBA" id="ARBA00023180"/>
    </source>
</evidence>
<feature type="region of interest" description="Disordered" evidence="5">
    <location>
        <begin position="1"/>
        <end position="22"/>
    </location>
</feature>
<evidence type="ECO:0000256" key="5">
    <source>
        <dbReference type="SAM" id="MobiDB-lite"/>
    </source>
</evidence>
<reference evidence="6 7" key="1">
    <citation type="submission" date="2018-08" db="EMBL/GenBank/DDBJ databases">
        <title>Isolation, diversity and antifungal activity of Actinobacteria from wheat.</title>
        <authorList>
            <person name="Han C."/>
        </authorList>
    </citation>
    <scope>NUCLEOTIDE SEQUENCE [LARGE SCALE GENOMIC DNA]</scope>
    <source>
        <strain evidence="6 7">NEAU-YY421</strain>
    </source>
</reference>
<keyword evidence="7" id="KW-1185">Reference proteome</keyword>
<accession>A0A372M0L6</accession>
<evidence type="ECO:0000313" key="6">
    <source>
        <dbReference type="EMBL" id="RFU84160.1"/>
    </source>
</evidence>
<evidence type="ECO:0000313" key="7">
    <source>
        <dbReference type="Proteomes" id="UP000263094"/>
    </source>
</evidence>
<dbReference type="OrthoDB" id="344301at2"/>
<keyword evidence="3" id="KW-0378">Hydrolase</keyword>
<sequence length="514" mass="51453">MKQHPEGVDEQRAGHGARHARAGLGRRAAAPLAAAVLVAGGLTVWSFAPDEASAAEGKAAKADDFNGDGFADLVSGAPGGTVSSKAGAGYVAVTYGSADGIDPGNKTVLSRSTSGVPGSAAAKERFGETLAKGDLDGDGYSDLVVGTADGGAGAVVLWGSADGLTGGTALPGFERAPQVGDFDADGKADLALFGAADVEGDDPVKQSANLWKGPISRDGKPAEKLDFLDPSEWWGYDDDGAACAENDSCIDGPDSISGPVLPKAVGDVNGDKHDDIAVWTYDGDGVWGNHVLLGGAKGFINSPALEDFAASSDESSVDIGDIDADGFEDVVLGSGKGGGKVTVVHGSADGPDADRTQTFDQTLEGFYGAQEDGDRVGSCIAVEDVTGDGNADVAVGIAGEDFSGLTDAGSVALLHGSADGVVGEGSKVVHQNTAGVPGVAEKGDKFGEACELLDVNGDGHRDLAAAAVAENESAGAVWALRGSADGLTTDDATSFAPVDLDAPVTKAEFGRFLR</sequence>